<reference evidence="1 2" key="1">
    <citation type="submission" date="2018-05" db="EMBL/GenBank/DDBJ databases">
        <title>Complete Genome Sequences of Extremely Thermoacidophilic, Metal-Mobilizing Type-Strain Members of the Archaeal Family Sulfolobaceae: Acidianus brierleyi DSM-1651T, Acidianus sulfidivorans DSM-18786T, Metallosphaera hakonensis DSM-7519T, and Metallosphaera prunae DSM-10039T.</title>
        <authorList>
            <person name="Counts J.A."/>
            <person name="Kelly R.M."/>
        </authorList>
    </citation>
    <scope>NUCLEOTIDE SEQUENCE [LARGE SCALE GENOMIC DNA]</scope>
    <source>
        <strain evidence="1 2">DSM 1651</strain>
    </source>
</reference>
<dbReference type="OrthoDB" id="43993at2157"/>
<sequence>MDSIDRCRIDCKFVKSEAKRAFLEERLKDLSQYKEEICKALNDVCNSKVNFSCLQCFDKVSNKYSSGECKKSCDEKFRFSFCFKLTQDLIFNVIAEKDGNTIIVTFYPFSFQKATTLEEKCDNVINSI</sequence>
<dbReference type="RefSeq" id="WP_110271260.1">
    <property type="nucleotide sequence ID" value="NZ_CP029289.2"/>
</dbReference>
<dbReference type="GeneID" id="36833094"/>
<name>A0A2U9IH52_9CREN</name>
<evidence type="ECO:0000313" key="2">
    <source>
        <dbReference type="Proteomes" id="UP000248044"/>
    </source>
</evidence>
<dbReference type="AlphaFoldDB" id="A0A2U9IH52"/>
<keyword evidence="2" id="KW-1185">Reference proteome</keyword>
<organism evidence="1 2">
    <name type="scientific">Acidianus brierleyi</name>
    <dbReference type="NCBI Taxonomy" id="41673"/>
    <lineage>
        <taxon>Archaea</taxon>
        <taxon>Thermoproteota</taxon>
        <taxon>Thermoprotei</taxon>
        <taxon>Sulfolobales</taxon>
        <taxon>Sulfolobaceae</taxon>
        <taxon>Acidianus</taxon>
    </lineage>
</organism>
<protein>
    <submittedName>
        <fullName evidence="1">Uncharacterized protein</fullName>
    </submittedName>
</protein>
<dbReference type="EMBL" id="CP029289">
    <property type="protein sequence ID" value="AWR95382.1"/>
    <property type="molecule type" value="Genomic_DNA"/>
</dbReference>
<accession>A0A2U9IH52</accession>
<dbReference type="Proteomes" id="UP000248044">
    <property type="component" value="Chromosome"/>
</dbReference>
<dbReference type="KEGG" id="abri:DFR85_13020"/>
<evidence type="ECO:0000313" key="1">
    <source>
        <dbReference type="EMBL" id="AWR95382.1"/>
    </source>
</evidence>
<gene>
    <name evidence="1" type="ORF">DFR85_13020</name>
</gene>
<proteinExistence type="predicted"/>